<organism evidence="2 3">
    <name type="scientific">Streptococcus vestibularis</name>
    <dbReference type="NCBI Taxonomy" id="1343"/>
    <lineage>
        <taxon>Bacteria</taxon>
        <taxon>Bacillati</taxon>
        <taxon>Bacillota</taxon>
        <taxon>Bacilli</taxon>
        <taxon>Lactobacillales</taxon>
        <taxon>Streptococcaceae</taxon>
        <taxon>Streptococcus</taxon>
    </lineage>
</organism>
<evidence type="ECO:0000259" key="1">
    <source>
        <dbReference type="Pfam" id="PF05709"/>
    </source>
</evidence>
<feature type="domain" description="Siphovirus-type tail component RIFT-related" evidence="1">
    <location>
        <begin position="31"/>
        <end position="128"/>
    </location>
</feature>
<dbReference type="Pfam" id="PF05709">
    <property type="entry name" value="Sipho_tail"/>
    <property type="match status" value="1"/>
</dbReference>
<dbReference type="RefSeq" id="WP_414371326.1">
    <property type="nucleotide sequence ID" value="NZ_JASHBB010000001.1"/>
</dbReference>
<name>A0AAW7QIJ3_STRVE</name>
<evidence type="ECO:0000313" key="3">
    <source>
        <dbReference type="Proteomes" id="UP001172310"/>
    </source>
</evidence>
<dbReference type="AlphaFoldDB" id="A0AAW7QIJ3"/>
<evidence type="ECO:0000313" key="2">
    <source>
        <dbReference type="EMBL" id="MDN5269528.1"/>
    </source>
</evidence>
<accession>A0AAW7QIJ3</accession>
<reference evidence="2" key="1">
    <citation type="submission" date="2023-07" db="EMBL/GenBank/DDBJ databases">
        <title>SVep1, a Temperate Phage of Human Oral Commensal Streptococcus vestibularis.</title>
        <authorList>
            <person name="Wu M."/>
            <person name="Zhu Y."/>
            <person name="Li Y."/>
        </authorList>
    </citation>
    <scope>NUCLEOTIDE SEQUENCE</scope>
    <source>
        <strain evidence="2">SVE8</strain>
    </source>
</reference>
<dbReference type="EMBL" id="JAUJGC010000022">
    <property type="protein sequence ID" value="MDN5269528.1"/>
    <property type="molecule type" value="Genomic_DNA"/>
</dbReference>
<proteinExistence type="predicted"/>
<sequence length="515" mass="57255">MSFGGVDITEELERLGGLADVTSASRNIASNVNNTYQEQGSRRYGQTLFYSTLSVKAITVTIKLTGMYDFFNAVQEKLGGILNALDEKELIFGDEPNKVWMATWSGQQTVTVDDSTSPPTATVTLNFDVPNTYAESKTSASISTRGANKFGSIVKRPDGSFKATINNFGTAETQPTITIKHNSENGYIGLVNASGAKAVGNEEEADSKPAKKSEILFDYVSNNWITKGLSDGLKNVAVLNDNSWVKDGTLYIDNAWGRPHIALTGDSRKSGMHSGTLTWDIPADSQGQKGAVYEYFWWRQIFWLGSATQCGSIQVTVTDADGNFLYGAETIKRRAGTLTTEYNILVTDGKGGYRILESYTFWGTHLDSQNPFNAERGWSDLLRSDDQLRIFWWGSYPTRTVPELKGKRSAKLNVTFNVWGDHPAVTHMYLDSIVYRKDYVEYQEDIPNLFRPGSTVVFDMAKDKTYIDNLKASDKEADGAVPLTIPTGTSELDLYFSSWIGKDPEITIEWKERYI</sequence>
<dbReference type="InterPro" id="IPR008841">
    <property type="entry name" value="Siphovirus-type_tail_N"/>
</dbReference>
<dbReference type="Proteomes" id="UP001172310">
    <property type="component" value="Unassembled WGS sequence"/>
</dbReference>
<gene>
    <name evidence="2" type="ORF">QY913_05170</name>
</gene>
<protein>
    <submittedName>
        <fullName evidence="2">Phage tail family protein</fullName>
    </submittedName>
</protein>
<dbReference type="InterPro" id="IPR006520">
    <property type="entry name" value="Dit_BPSPP_N"/>
</dbReference>
<dbReference type="Gene3D" id="2.40.30.200">
    <property type="match status" value="1"/>
</dbReference>
<comment type="caution">
    <text evidence="2">The sequence shown here is derived from an EMBL/GenBank/DDBJ whole genome shotgun (WGS) entry which is preliminary data.</text>
</comment>
<dbReference type="NCBIfam" id="TIGR01633">
    <property type="entry name" value="phi3626_gp14_N"/>
    <property type="match status" value="1"/>
</dbReference>